<organism evidence="1 2">
    <name type="scientific">Forsythia ovata</name>
    <dbReference type="NCBI Taxonomy" id="205694"/>
    <lineage>
        <taxon>Eukaryota</taxon>
        <taxon>Viridiplantae</taxon>
        <taxon>Streptophyta</taxon>
        <taxon>Embryophyta</taxon>
        <taxon>Tracheophyta</taxon>
        <taxon>Spermatophyta</taxon>
        <taxon>Magnoliopsida</taxon>
        <taxon>eudicotyledons</taxon>
        <taxon>Gunneridae</taxon>
        <taxon>Pentapetalae</taxon>
        <taxon>asterids</taxon>
        <taxon>lamiids</taxon>
        <taxon>Lamiales</taxon>
        <taxon>Oleaceae</taxon>
        <taxon>Forsythieae</taxon>
        <taxon>Forsythia</taxon>
    </lineage>
</organism>
<dbReference type="PANTHER" id="PTHR47722:SF1">
    <property type="entry name" value="F-BOX DOMAIN CONTAINING PROTEIN, EXPRESSED"/>
    <property type="match status" value="1"/>
</dbReference>
<sequence>MGDENSCMIIGGNNKQVWQPSISPSPIHRQYPFNQPSISPRLEFTGPVVQKRTWTSSPEISDALRFDLDILDDKLTLPVEPMFTITIVETLSVSVLVGRKDLKKLLA</sequence>
<accession>A0ABD1S4I1</accession>
<dbReference type="InterPro" id="IPR044207">
    <property type="entry name" value="At5g39250-like"/>
</dbReference>
<dbReference type="EMBL" id="JBFOLJ010000011">
    <property type="protein sequence ID" value="KAL2495596.1"/>
    <property type="molecule type" value="Genomic_DNA"/>
</dbReference>
<dbReference type="AlphaFoldDB" id="A0ABD1S4I1"/>
<keyword evidence="2" id="KW-1185">Reference proteome</keyword>
<reference evidence="2" key="1">
    <citation type="submission" date="2024-07" db="EMBL/GenBank/DDBJ databases">
        <title>Two chromosome-level genome assemblies of Korean endemic species Abeliophyllum distichum and Forsythia ovata (Oleaceae).</title>
        <authorList>
            <person name="Jang H."/>
        </authorList>
    </citation>
    <scope>NUCLEOTIDE SEQUENCE [LARGE SCALE GENOMIC DNA]</scope>
</reference>
<proteinExistence type="predicted"/>
<gene>
    <name evidence="1" type="ORF">Fot_39353</name>
</gene>
<dbReference type="Proteomes" id="UP001604277">
    <property type="component" value="Unassembled WGS sequence"/>
</dbReference>
<name>A0ABD1S4I1_9LAMI</name>
<dbReference type="PANTHER" id="PTHR47722">
    <property type="entry name" value="EXPRESSED PROTEIN"/>
    <property type="match status" value="1"/>
</dbReference>
<evidence type="ECO:0000313" key="2">
    <source>
        <dbReference type="Proteomes" id="UP001604277"/>
    </source>
</evidence>
<protein>
    <submittedName>
        <fullName evidence="1">Non-S-locus F-box protein 23</fullName>
    </submittedName>
</protein>
<evidence type="ECO:0000313" key="1">
    <source>
        <dbReference type="EMBL" id="KAL2495596.1"/>
    </source>
</evidence>
<comment type="caution">
    <text evidence="1">The sequence shown here is derived from an EMBL/GenBank/DDBJ whole genome shotgun (WGS) entry which is preliminary data.</text>
</comment>